<keyword evidence="2" id="KW-1185">Reference proteome</keyword>
<feature type="non-terminal residue" evidence="1">
    <location>
        <position position="166"/>
    </location>
</feature>
<evidence type="ECO:0000313" key="2">
    <source>
        <dbReference type="Proteomes" id="UP001149400"/>
    </source>
</evidence>
<gene>
    <name evidence="1" type="ORF">LRP50_08485</name>
</gene>
<protein>
    <submittedName>
        <fullName evidence="1">Uncharacterized protein</fullName>
    </submittedName>
</protein>
<reference evidence="1" key="1">
    <citation type="submission" date="2021-12" db="EMBL/GenBank/DDBJ databases">
        <title>Enterovibrio ZSDZ35 sp. nov. and Enterovibrio ZSDZ42 sp. nov., isolated from coastal seawater in Qingdao.</title>
        <authorList>
            <person name="Zhang P."/>
        </authorList>
    </citation>
    <scope>NUCLEOTIDE SEQUENCE</scope>
    <source>
        <strain evidence="1">ZSDZ42</strain>
    </source>
</reference>
<proteinExistence type="predicted"/>
<dbReference type="RefSeq" id="WP_274164023.1">
    <property type="nucleotide sequence ID" value="NZ_JAJUBC010000007.1"/>
</dbReference>
<accession>A0ABT5QYR8</accession>
<dbReference type="Proteomes" id="UP001149400">
    <property type="component" value="Unassembled WGS sequence"/>
</dbReference>
<dbReference type="EMBL" id="JAJUBC010000007">
    <property type="protein sequence ID" value="MDD1793159.1"/>
    <property type="molecule type" value="Genomic_DNA"/>
</dbReference>
<evidence type="ECO:0000313" key="1">
    <source>
        <dbReference type="EMBL" id="MDD1793159.1"/>
    </source>
</evidence>
<sequence>MKQFNIGITHSEACLKDISLDDELLQIVQTANPVGITKMSSLLYEGNAALLHVLAEQSPLMCYRYRNNLYLLSGFFTYTKLAYYIASNEEANNQRFPIKIYDRKPVAEIRRLLALHSLCNSLLNEGGLHRSEAVGEYLTSWFRKDANARSIYQSSEWRTLYPQLTT</sequence>
<organism evidence="1 2">
    <name type="scientific">Enterovibrio gelatinilyticus</name>
    <dbReference type="NCBI Taxonomy" id="2899819"/>
    <lineage>
        <taxon>Bacteria</taxon>
        <taxon>Pseudomonadati</taxon>
        <taxon>Pseudomonadota</taxon>
        <taxon>Gammaproteobacteria</taxon>
        <taxon>Vibrionales</taxon>
        <taxon>Vibrionaceae</taxon>
        <taxon>Enterovibrio</taxon>
    </lineage>
</organism>
<name>A0ABT5QYR8_9GAMM</name>
<comment type="caution">
    <text evidence="1">The sequence shown here is derived from an EMBL/GenBank/DDBJ whole genome shotgun (WGS) entry which is preliminary data.</text>
</comment>